<evidence type="ECO:0000313" key="2">
    <source>
        <dbReference type="EMBL" id="MCI47683.1"/>
    </source>
</evidence>
<evidence type="ECO:0000256" key="1">
    <source>
        <dbReference type="SAM" id="MobiDB-lite"/>
    </source>
</evidence>
<dbReference type="EMBL" id="LXQA010375530">
    <property type="protein sequence ID" value="MCI47683.1"/>
    <property type="molecule type" value="Genomic_DNA"/>
</dbReference>
<accession>A0A392SFH4</accession>
<sequence length="28" mass="3080">MKRGTSKASSQDEKKKPEKKASASKQSK</sequence>
<evidence type="ECO:0000313" key="3">
    <source>
        <dbReference type="Proteomes" id="UP000265520"/>
    </source>
</evidence>
<keyword evidence="3" id="KW-1185">Reference proteome</keyword>
<comment type="caution">
    <text evidence="2">The sequence shown here is derived from an EMBL/GenBank/DDBJ whole genome shotgun (WGS) entry which is preliminary data.</text>
</comment>
<feature type="non-terminal residue" evidence="2">
    <location>
        <position position="28"/>
    </location>
</feature>
<reference evidence="2 3" key="1">
    <citation type="journal article" date="2018" name="Front. Plant Sci.">
        <title>Red Clover (Trifolium pratense) and Zigzag Clover (T. medium) - A Picture of Genomic Similarities and Differences.</title>
        <authorList>
            <person name="Dluhosova J."/>
            <person name="Istvanek J."/>
            <person name="Nedelnik J."/>
            <person name="Repkova J."/>
        </authorList>
    </citation>
    <scope>NUCLEOTIDE SEQUENCE [LARGE SCALE GENOMIC DNA]</scope>
    <source>
        <strain evidence="3">cv. 10/8</strain>
        <tissue evidence="2">Leaf</tissue>
    </source>
</reference>
<feature type="compositionally biased region" description="Basic and acidic residues" evidence="1">
    <location>
        <begin position="10"/>
        <end position="21"/>
    </location>
</feature>
<dbReference type="AlphaFoldDB" id="A0A392SFH4"/>
<protein>
    <submittedName>
        <fullName evidence="2">Uncharacterized protein</fullName>
    </submittedName>
</protein>
<organism evidence="2 3">
    <name type="scientific">Trifolium medium</name>
    <dbReference type="NCBI Taxonomy" id="97028"/>
    <lineage>
        <taxon>Eukaryota</taxon>
        <taxon>Viridiplantae</taxon>
        <taxon>Streptophyta</taxon>
        <taxon>Embryophyta</taxon>
        <taxon>Tracheophyta</taxon>
        <taxon>Spermatophyta</taxon>
        <taxon>Magnoliopsida</taxon>
        <taxon>eudicotyledons</taxon>
        <taxon>Gunneridae</taxon>
        <taxon>Pentapetalae</taxon>
        <taxon>rosids</taxon>
        <taxon>fabids</taxon>
        <taxon>Fabales</taxon>
        <taxon>Fabaceae</taxon>
        <taxon>Papilionoideae</taxon>
        <taxon>50 kb inversion clade</taxon>
        <taxon>NPAAA clade</taxon>
        <taxon>Hologalegina</taxon>
        <taxon>IRL clade</taxon>
        <taxon>Trifolieae</taxon>
        <taxon>Trifolium</taxon>
    </lineage>
</organism>
<proteinExistence type="predicted"/>
<dbReference type="Proteomes" id="UP000265520">
    <property type="component" value="Unassembled WGS sequence"/>
</dbReference>
<name>A0A392SFH4_9FABA</name>
<feature type="region of interest" description="Disordered" evidence="1">
    <location>
        <begin position="1"/>
        <end position="28"/>
    </location>
</feature>